<evidence type="ECO:0000313" key="1">
    <source>
        <dbReference type="EMBL" id="CAI2362142.1"/>
    </source>
</evidence>
<protein>
    <submittedName>
        <fullName evidence="1">Uncharacterized protein</fullName>
    </submittedName>
</protein>
<name>A0AAD1U4G4_EUPCR</name>
<comment type="caution">
    <text evidence="1">The sequence shown here is derived from an EMBL/GenBank/DDBJ whole genome shotgun (WGS) entry which is preliminary data.</text>
</comment>
<accession>A0AAD1U4G4</accession>
<dbReference type="EMBL" id="CAMPGE010003313">
    <property type="protein sequence ID" value="CAI2362142.1"/>
    <property type="molecule type" value="Genomic_DNA"/>
</dbReference>
<keyword evidence="2" id="KW-1185">Reference proteome</keyword>
<proteinExistence type="predicted"/>
<gene>
    <name evidence="1" type="ORF">ECRASSUSDP1_LOCUS3464</name>
</gene>
<evidence type="ECO:0000313" key="2">
    <source>
        <dbReference type="Proteomes" id="UP001295684"/>
    </source>
</evidence>
<dbReference type="AlphaFoldDB" id="A0AAD1U4G4"/>
<organism evidence="1 2">
    <name type="scientific">Euplotes crassus</name>
    <dbReference type="NCBI Taxonomy" id="5936"/>
    <lineage>
        <taxon>Eukaryota</taxon>
        <taxon>Sar</taxon>
        <taxon>Alveolata</taxon>
        <taxon>Ciliophora</taxon>
        <taxon>Intramacronucleata</taxon>
        <taxon>Spirotrichea</taxon>
        <taxon>Hypotrichia</taxon>
        <taxon>Euplotida</taxon>
        <taxon>Euplotidae</taxon>
        <taxon>Moneuplotes</taxon>
    </lineage>
</organism>
<reference evidence="1" key="1">
    <citation type="submission" date="2023-07" db="EMBL/GenBank/DDBJ databases">
        <authorList>
            <consortium name="AG Swart"/>
            <person name="Singh M."/>
            <person name="Singh A."/>
            <person name="Seah K."/>
            <person name="Emmerich C."/>
        </authorList>
    </citation>
    <scope>NUCLEOTIDE SEQUENCE</scope>
    <source>
        <strain evidence="1">DP1</strain>
    </source>
</reference>
<dbReference type="Proteomes" id="UP001295684">
    <property type="component" value="Unassembled WGS sequence"/>
</dbReference>
<sequence>MCFQISTLHRYVFDHKYHWHLCSGTSNKTPRYTRVSGRLKSMILELFRDF</sequence>